<dbReference type="GO" id="GO:0016491">
    <property type="term" value="F:oxidoreductase activity"/>
    <property type="evidence" value="ECO:0007669"/>
    <property type="project" value="UniProtKB-KW"/>
</dbReference>
<evidence type="ECO:0000256" key="2">
    <source>
        <dbReference type="ARBA" id="ARBA00007118"/>
    </source>
</evidence>
<reference evidence="7" key="1">
    <citation type="submission" date="2014-07" db="EMBL/GenBank/DDBJ databases">
        <authorList>
            <person name="Hornung V.Bastian."/>
        </authorList>
    </citation>
    <scope>NUCLEOTIDE SEQUENCE</scope>
    <source>
        <strain evidence="7">PCE-S</strain>
    </source>
</reference>
<dbReference type="InterPro" id="IPR029479">
    <property type="entry name" value="Nitroreductase"/>
</dbReference>
<dbReference type="AlphaFoldDB" id="A0A098B6U9"/>
<sequence>MMNETLKVIAERYSCRDFKNEMPSDELLQAIAEAAIQAPSGMNRQAWRVIVVKNKELMQEMEAEGLAYLAGMEDQSSYNRIMERGGRLFYGAPCMIVVPIDPTQYGPALVDCGILCQTIALAATSLGIANIMCGYTGLAFASGLRAEEFSKRLGFPEGYAFGCSVLLGHANTTKPPHVPDKDKITFVE</sequence>
<dbReference type="PANTHER" id="PTHR43673:SF2">
    <property type="entry name" value="NITROREDUCTASE"/>
    <property type="match status" value="1"/>
</dbReference>
<evidence type="ECO:0000256" key="5">
    <source>
        <dbReference type="ARBA" id="ARBA00023002"/>
    </source>
</evidence>
<evidence type="ECO:0000256" key="3">
    <source>
        <dbReference type="ARBA" id="ARBA00022630"/>
    </source>
</evidence>
<evidence type="ECO:0000256" key="1">
    <source>
        <dbReference type="ARBA" id="ARBA00001917"/>
    </source>
</evidence>
<keyword evidence="4" id="KW-0288">FMN</keyword>
<dbReference type="SUPFAM" id="SSF55469">
    <property type="entry name" value="FMN-dependent nitroreductase-like"/>
    <property type="match status" value="1"/>
</dbReference>
<dbReference type="InterPro" id="IPR000415">
    <property type="entry name" value="Nitroreductase-like"/>
</dbReference>
<dbReference type="Gene3D" id="3.40.109.10">
    <property type="entry name" value="NADH Oxidase"/>
    <property type="match status" value="1"/>
</dbReference>
<name>A0A098B6U9_DESHA</name>
<comment type="similarity">
    <text evidence="2">Belongs to the nitroreductase family.</text>
</comment>
<gene>
    <name evidence="7" type="ORF">DPCES_3705</name>
</gene>
<proteinExistence type="inferred from homology"/>
<evidence type="ECO:0000313" key="7">
    <source>
        <dbReference type="EMBL" id="CDX03591.1"/>
    </source>
</evidence>
<dbReference type="CDD" id="cd02136">
    <property type="entry name" value="PnbA_NfnB-like"/>
    <property type="match status" value="1"/>
</dbReference>
<comment type="cofactor">
    <cofactor evidence="1">
        <name>FMN</name>
        <dbReference type="ChEBI" id="CHEBI:58210"/>
    </cofactor>
</comment>
<dbReference type="Pfam" id="PF00881">
    <property type="entry name" value="Nitroreductase"/>
    <property type="match status" value="1"/>
</dbReference>
<protein>
    <submittedName>
        <fullName evidence="7">Nitroreductase</fullName>
    </submittedName>
</protein>
<evidence type="ECO:0000259" key="6">
    <source>
        <dbReference type="Pfam" id="PF00881"/>
    </source>
</evidence>
<accession>A0A098B6U9</accession>
<dbReference type="EMBL" id="LK996017">
    <property type="protein sequence ID" value="CDX03591.1"/>
    <property type="molecule type" value="Genomic_DNA"/>
</dbReference>
<feature type="domain" description="Nitroreductase" evidence="6">
    <location>
        <begin position="9"/>
        <end position="169"/>
    </location>
</feature>
<organism evidence="7">
    <name type="scientific">Desulfitobacterium hafniense</name>
    <name type="common">Desulfitobacterium frappieri</name>
    <dbReference type="NCBI Taxonomy" id="49338"/>
    <lineage>
        <taxon>Bacteria</taxon>
        <taxon>Bacillati</taxon>
        <taxon>Bacillota</taxon>
        <taxon>Clostridia</taxon>
        <taxon>Eubacteriales</taxon>
        <taxon>Desulfitobacteriaceae</taxon>
        <taxon>Desulfitobacterium</taxon>
    </lineage>
</organism>
<keyword evidence="5" id="KW-0560">Oxidoreductase</keyword>
<evidence type="ECO:0000256" key="4">
    <source>
        <dbReference type="ARBA" id="ARBA00022643"/>
    </source>
</evidence>
<keyword evidence="3" id="KW-0285">Flavoprotein</keyword>
<dbReference type="PANTHER" id="PTHR43673">
    <property type="entry name" value="NAD(P)H NITROREDUCTASE YDGI-RELATED"/>
    <property type="match status" value="1"/>
</dbReference>
<dbReference type="PATRIC" id="fig|49338.4.peg.3976"/>